<keyword evidence="10" id="KW-1185">Reference proteome</keyword>
<evidence type="ECO:0000313" key="10">
    <source>
        <dbReference type="Proteomes" id="UP000602647"/>
    </source>
</evidence>
<dbReference type="GO" id="GO:0006508">
    <property type="term" value="P:proteolysis"/>
    <property type="evidence" value="ECO:0007669"/>
    <property type="project" value="UniProtKB-KW"/>
</dbReference>
<gene>
    <name evidence="9" type="ORF">H9L42_11325</name>
</gene>
<comment type="cofactor">
    <cofactor evidence="8">
        <name>a divalent metal cation</name>
        <dbReference type="ChEBI" id="CHEBI:60240"/>
    </cofactor>
    <text evidence="8">Binds 2 divalent metal cations per subunit.</text>
</comment>
<dbReference type="InterPro" id="IPR008007">
    <property type="entry name" value="Peptidase_M42"/>
</dbReference>
<dbReference type="EMBL" id="JACRYT010000012">
    <property type="protein sequence ID" value="MBC6680409.1"/>
    <property type="molecule type" value="Genomic_DNA"/>
</dbReference>
<comment type="similarity">
    <text evidence="1 6">Belongs to the peptidase M42 family.</text>
</comment>
<proteinExistence type="inferred from homology"/>
<dbReference type="InterPro" id="IPR023367">
    <property type="entry name" value="Peptidase_M42_dom2"/>
</dbReference>
<sequence>MINNKLLETLYNLDNTFGVSGNEEETAAALRKEMEGLYDEHIEDPLGSQIFIKYGKDRERKIVLSAHMDEIGFILNYIEDNGIGRFLPVGYHDDRTAVNQDMVVMTESGKKVYGVTGSKPAHIMTEEDHEKVIKIEDLYVDFGTTSREETQALGVEAGDYMGFAREGYVLNNGKFYTGKSVDDRAGCAVLVEALRRLQDEELDVTVCMVGSVQEEVGMRSGAPLANRLNPELFLAVDVTLTGDTPGVEINKCSERMGAGPGIKFYDWDPILGATGNNVPRKVTSALIQTAKKHNIPFQREVMTGGGTDAWSAAMSGCGVLAGGICIPQRYMHTAVGTVNMDDMEYTVQLLVNFLKEYKGL</sequence>
<dbReference type="SUPFAM" id="SSF101821">
    <property type="entry name" value="Aminopeptidase/glucanase lid domain"/>
    <property type="match status" value="1"/>
</dbReference>
<evidence type="ECO:0000256" key="6">
    <source>
        <dbReference type="PIRNR" id="PIRNR001123"/>
    </source>
</evidence>
<protein>
    <submittedName>
        <fullName evidence="9">M42 family metallopeptidase</fullName>
    </submittedName>
</protein>
<feature type="binding site" evidence="8">
    <location>
        <position position="332"/>
    </location>
    <ligand>
        <name>Zn(2+)</name>
        <dbReference type="ChEBI" id="CHEBI:29105"/>
        <label>2</label>
    </ligand>
</feature>
<comment type="caution">
    <text evidence="9">The sequence shown here is derived from an EMBL/GenBank/DDBJ whole genome shotgun (WGS) entry which is preliminary data.</text>
</comment>
<evidence type="ECO:0000256" key="1">
    <source>
        <dbReference type="ARBA" id="ARBA00006272"/>
    </source>
</evidence>
<dbReference type="AlphaFoldDB" id="A0A923NKW8"/>
<evidence type="ECO:0000256" key="7">
    <source>
        <dbReference type="PIRSR" id="PIRSR001123-1"/>
    </source>
</evidence>
<dbReference type="CDD" id="cd05656">
    <property type="entry name" value="M42_Frv"/>
    <property type="match status" value="1"/>
</dbReference>
<dbReference type="Gene3D" id="2.40.30.40">
    <property type="entry name" value="Peptidase M42, domain 2"/>
    <property type="match status" value="1"/>
</dbReference>
<dbReference type="Proteomes" id="UP000602647">
    <property type="component" value="Unassembled WGS sequence"/>
</dbReference>
<dbReference type="PANTHER" id="PTHR32481:SF7">
    <property type="entry name" value="AMINOPEPTIDASE YHFE-RELATED"/>
    <property type="match status" value="1"/>
</dbReference>
<evidence type="ECO:0000256" key="8">
    <source>
        <dbReference type="PIRSR" id="PIRSR001123-2"/>
    </source>
</evidence>
<dbReference type="InterPro" id="IPR051464">
    <property type="entry name" value="Peptidase_M42_aminopept"/>
</dbReference>
<dbReference type="Pfam" id="PF05343">
    <property type="entry name" value="Peptidase_M42"/>
    <property type="match status" value="1"/>
</dbReference>
<keyword evidence="5" id="KW-0378">Hydrolase</keyword>
<feature type="binding site" evidence="8">
    <location>
        <position position="215"/>
    </location>
    <ligand>
        <name>Zn(2+)</name>
        <dbReference type="ChEBI" id="CHEBI:29105"/>
        <label>2</label>
    </ligand>
</feature>
<feature type="binding site" evidence="8">
    <location>
        <position position="182"/>
    </location>
    <ligand>
        <name>Zn(2+)</name>
        <dbReference type="ChEBI" id="CHEBI:29105"/>
        <label>2</label>
    </ligand>
</feature>
<evidence type="ECO:0000256" key="3">
    <source>
        <dbReference type="ARBA" id="ARBA00022670"/>
    </source>
</evidence>
<dbReference type="SUPFAM" id="SSF53187">
    <property type="entry name" value="Zn-dependent exopeptidases"/>
    <property type="match status" value="1"/>
</dbReference>
<accession>A0A923NKW8</accession>
<feature type="binding site" evidence="8">
    <location>
        <position position="67"/>
    </location>
    <ligand>
        <name>Zn(2+)</name>
        <dbReference type="ChEBI" id="CHEBI:29105"/>
        <label>1</label>
    </ligand>
</feature>
<keyword evidence="2" id="KW-0031">Aminopeptidase</keyword>
<evidence type="ECO:0000256" key="4">
    <source>
        <dbReference type="ARBA" id="ARBA00022723"/>
    </source>
</evidence>
<reference evidence="9" key="1">
    <citation type="submission" date="2020-08" db="EMBL/GenBank/DDBJ databases">
        <title>Genome public.</title>
        <authorList>
            <person name="Liu C."/>
            <person name="Sun Q."/>
        </authorList>
    </citation>
    <scope>NUCLEOTIDE SEQUENCE</scope>
    <source>
        <strain evidence="9">BX12</strain>
    </source>
</reference>
<dbReference type="PANTHER" id="PTHR32481">
    <property type="entry name" value="AMINOPEPTIDASE"/>
    <property type="match status" value="1"/>
</dbReference>
<dbReference type="GO" id="GO:0004177">
    <property type="term" value="F:aminopeptidase activity"/>
    <property type="evidence" value="ECO:0007669"/>
    <property type="project" value="UniProtKB-UniRule"/>
</dbReference>
<feature type="binding site" evidence="8">
    <location>
        <position position="237"/>
    </location>
    <ligand>
        <name>Zn(2+)</name>
        <dbReference type="ChEBI" id="CHEBI:29105"/>
        <label>1</label>
    </ligand>
</feature>
<feature type="active site" description="Proton acceptor" evidence="7">
    <location>
        <position position="214"/>
    </location>
</feature>
<evidence type="ECO:0000256" key="2">
    <source>
        <dbReference type="ARBA" id="ARBA00022438"/>
    </source>
</evidence>
<name>A0A923NKW8_9FIRM</name>
<dbReference type="Gene3D" id="3.40.630.10">
    <property type="entry name" value="Zn peptidases"/>
    <property type="match status" value="1"/>
</dbReference>
<keyword evidence="3" id="KW-0645">Protease</keyword>
<evidence type="ECO:0000313" key="9">
    <source>
        <dbReference type="EMBL" id="MBC6680409.1"/>
    </source>
</evidence>
<dbReference type="RefSeq" id="WP_187303504.1">
    <property type="nucleotide sequence ID" value="NZ_JACRYT010000012.1"/>
</dbReference>
<evidence type="ECO:0000256" key="5">
    <source>
        <dbReference type="ARBA" id="ARBA00022801"/>
    </source>
</evidence>
<keyword evidence="4 8" id="KW-0479">Metal-binding</keyword>
<dbReference type="PIRSF" id="PIRSF001123">
    <property type="entry name" value="PepA_GA"/>
    <property type="match status" value="1"/>
</dbReference>
<feature type="binding site" evidence="8">
    <location>
        <position position="182"/>
    </location>
    <ligand>
        <name>Zn(2+)</name>
        <dbReference type="ChEBI" id="CHEBI:29105"/>
        <label>1</label>
    </ligand>
</feature>
<organism evidence="9 10">
    <name type="scientific">Zhenpiania hominis</name>
    <dbReference type="NCBI Taxonomy" id="2763644"/>
    <lineage>
        <taxon>Bacteria</taxon>
        <taxon>Bacillati</taxon>
        <taxon>Bacillota</taxon>
        <taxon>Clostridia</taxon>
        <taxon>Peptostreptococcales</taxon>
        <taxon>Anaerovoracaceae</taxon>
        <taxon>Zhenpiania</taxon>
    </lineage>
</organism>
<dbReference type="GO" id="GO:0046872">
    <property type="term" value="F:metal ion binding"/>
    <property type="evidence" value="ECO:0007669"/>
    <property type="project" value="UniProtKB-UniRule"/>
</dbReference>